<keyword evidence="2" id="KW-0472">Membrane</keyword>
<sequence length="106" mass="12218">MQCQFAKTSREFALFYYYTILHDFYMLAILSTPAAHKGETSRNHAITRDSDMGEVNIVESNTCCDERPDIVCARQPPATVGLQPGRRRGPQRGRRRKRLRRMLLSS</sequence>
<keyword evidence="4" id="KW-1185">Reference proteome</keyword>
<name>A0A4C1Y9H9_EUMVA</name>
<gene>
    <name evidence="3" type="ORF">EVAR_60834_1</name>
</gene>
<organism evidence="3 4">
    <name type="scientific">Eumeta variegata</name>
    <name type="common">Bagworm moth</name>
    <name type="synonym">Eumeta japonica</name>
    <dbReference type="NCBI Taxonomy" id="151549"/>
    <lineage>
        <taxon>Eukaryota</taxon>
        <taxon>Metazoa</taxon>
        <taxon>Ecdysozoa</taxon>
        <taxon>Arthropoda</taxon>
        <taxon>Hexapoda</taxon>
        <taxon>Insecta</taxon>
        <taxon>Pterygota</taxon>
        <taxon>Neoptera</taxon>
        <taxon>Endopterygota</taxon>
        <taxon>Lepidoptera</taxon>
        <taxon>Glossata</taxon>
        <taxon>Ditrysia</taxon>
        <taxon>Tineoidea</taxon>
        <taxon>Psychidae</taxon>
        <taxon>Oiketicinae</taxon>
        <taxon>Eumeta</taxon>
    </lineage>
</organism>
<dbReference type="AlphaFoldDB" id="A0A4C1Y9H9"/>
<keyword evidence="2" id="KW-0812">Transmembrane</keyword>
<keyword evidence="2" id="KW-1133">Transmembrane helix</keyword>
<comment type="caution">
    <text evidence="3">The sequence shown here is derived from an EMBL/GenBank/DDBJ whole genome shotgun (WGS) entry which is preliminary data.</text>
</comment>
<protein>
    <submittedName>
        <fullName evidence="3">Uncharacterized protein</fullName>
    </submittedName>
</protein>
<dbReference type="Proteomes" id="UP000299102">
    <property type="component" value="Unassembled WGS sequence"/>
</dbReference>
<reference evidence="3 4" key="1">
    <citation type="journal article" date="2019" name="Commun. Biol.">
        <title>The bagworm genome reveals a unique fibroin gene that provides high tensile strength.</title>
        <authorList>
            <person name="Kono N."/>
            <person name="Nakamura H."/>
            <person name="Ohtoshi R."/>
            <person name="Tomita M."/>
            <person name="Numata K."/>
            <person name="Arakawa K."/>
        </authorList>
    </citation>
    <scope>NUCLEOTIDE SEQUENCE [LARGE SCALE GENOMIC DNA]</scope>
</reference>
<dbReference type="EMBL" id="BGZK01001103">
    <property type="protein sequence ID" value="GBP71269.1"/>
    <property type="molecule type" value="Genomic_DNA"/>
</dbReference>
<feature type="transmembrane region" description="Helical" evidence="2">
    <location>
        <begin position="15"/>
        <end position="35"/>
    </location>
</feature>
<accession>A0A4C1Y9H9</accession>
<evidence type="ECO:0000313" key="3">
    <source>
        <dbReference type="EMBL" id="GBP71269.1"/>
    </source>
</evidence>
<evidence type="ECO:0000256" key="1">
    <source>
        <dbReference type="SAM" id="MobiDB-lite"/>
    </source>
</evidence>
<feature type="compositionally biased region" description="Basic residues" evidence="1">
    <location>
        <begin position="85"/>
        <end position="106"/>
    </location>
</feature>
<feature type="region of interest" description="Disordered" evidence="1">
    <location>
        <begin position="75"/>
        <end position="106"/>
    </location>
</feature>
<evidence type="ECO:0000313" key="4">
    <source>
        <dbReference type="Proteomes" id="UP000299102"/>
    </source>
</evidence>
<proteinExistence type="predicted"/>
<evidence type="ECO:0000256" key="2">
    <source>
        <dbReference type="SAM" id="Phobius"/>
    </source>
</evidence>